<feature type="transmembrane region" description="Helical" evidence="1">
    <location>
        <begin position="203"/>
        <end position="224"/>
    </location>
</feature>
<feature type="non-terminal residue" evidence="3">
    <location>
        <position position="343"/>
    </location>
</feature>
<feature type="transmembrane region" description="Helical" evidence="1">
    <location>
        <begin position="156"/>
        <end position="182"/>
    </location>
</feature>
<feature type="transmembrane region" description="Helical" evidence="1">
    <location>
        <begin position="53"/>
        <end position="84"/>
    </location>
</feature>
<sequence>MNTEPKRPRLLFLDNLKFLFAVLVIFTHIRVSYGGEGSWYYISALNESNPSDTFTIIFFNMIAGFGGIFQASLMGLFFLMGAYFTPKSFDKKGISSFWKARFIRLGIPILLYVMVFNPIISYLLAIGGIEPYSSSPNLQGSFLEYYISKFQSPGNFLGFLTSFSITWYLVLLLIFSAIYTIWHQISKIDSIQQRIPKELHIPKFIYLLLLAFGLGFLSFLIRLISPVERFPFGIPFAYIIQYFLMFSVGIMAYRYGWFEQMTKHNVKVWAITIFATVILFFTYFFVFVGVDSDYSLFLGGPNLNAFIFALVDNIASMGMIFVLIKIFYVKFNKQGKILQNLAD</sequence>
<dbReference type="PANTHER" id="PTHR36927">
    <property type="entry name" value="BLR4337 PROTEIN"/>
    <property type="match status" value="1"/>
</dbReference>
<dbReference type="EMBL" id="LAZR01055812">
    <property type="protein sequence ID" value="KKK75559.1"/>
    <property type="molecule type" value="Genomic_DNA"/>
</dbReference>
<comment type="caution">
    <text evidence="3">The sequence shown here is derived from an EMBL/GenBank/DDBJ whole genome shotgun (WGS) entry which is preliminary data.</text>
</comment>
<feature type="transmembrane region" description="Helical" evidence="1">
    <location>
        <begin position="105"/>
        <end position="129"/>
    </location>
</feature>
<protein>
    <recommendedName>
        <fullName evidence="2">Acyltransferase 3 domain-containing protein</fullName>
    </recommendedName>
</protein>
<evidence type="ECO:0000259" key="2">
    <source>
        <dbReference type="Pfam" id="PF01757"/>
    </source>
</evidence>
<dbReference type="GO" id="GO:0016747">
    <property type="term" value="F:acyltransferase activity, transferring groups other than amino-acyl groups"/>
    <property type="evidence" value="ECO:0007669"/>
    <property type="project" value="InterPro"/>
</dbReference>
<keyword evidence="1" id="KW-0472">Membrane</keyword>
<feature type="transmembrane region" description="Helical" evidence="1">
    <location>
        <begin position="12"/>
        <end position="33"/>
    </location>
</feature>
<gene>
    <name evidence="3" type="ORF">LCGC14_2872500</name>
</gene>
<feature type="transmembrane region" description="Helical" evidence="1">
    <location>
        <begin position="236"/>
        <end position="256"/>
    </location>
</feature>
<evidence type="ECO:0000313" key="3">
    <source>
        <dbReference type="EMBL" id="KKK75559.1"/>
    </source>
</evidence>
<feature type="transmembrane region" description="Helical" evidence="1">
    <location>
        <begin position="268"/>
        <end position="286"/>
    </location>
</feature>
<keyword evidence="1" id="KW-0812">Transmembrane</keyword>
<feature type="transmembrane region" description="Helical" evidence="1">
    <location>
        <begin position="306"/>
        <end position="328"/>
    </location>
</feature>
<dbReference type="Pfam" id="PF01757">
    <property type="entry name" value="Acyl_transf_3"/>
    <property type="match status" value="1"/>
</dbReference>
<accession>A0A0F9AAN9</accession>
<name>A0A0F9AAN9_9ZZZZ</name>
<feature type="domain" description="Acyltransferase 3" evidence="2">
    <location>
        <begin position="11"/>
        <end position="310"/>
    </location>
</feature>
<organism evidence="3">
    <name type="scientific">marine sediment metagenome</name>
    <dbReference type="NCBI Taxonomy" id="412755"/>
    <lineage>
        <taxon>unclassified sequences</taxon>
        <taxon>metagenomes</taxon>
        <taxon>ecological metagenomes</taxon>
    </lineage>
</organism>
<proteinExistence type="predicted"/>
<dbReference type="AlphaFoldDB" id="A0A0F9AAN9"/>
<dbReference type="InterPro" id="IPR050623">
    <property type="entry name" value="Glucan_succinyl_AcylTrfase"/>
</dbReference>
<keyword evidence="1" id="KW-1133">Transmembrane helix</keyword>
<evidence type="ECO:0000256" key="1">
    <source>
        <dbReference type="SAM" id="Phobius"/>
    </source>
</evidence>
<dbReference type="InterPro" id="IPR002656">
    <property type="entry name" value="Acyl_transf_3_dom"/>
</dbReference>
<reference evidence="3" key="1">
    <citation type="journal article" date="2015" name="Nature">
        <title>Complex archaea that bridge the gap between prokaryotes and eukaryotes.</title>
        <authorList>
            <person name="Spang A."/>
            <person name="Saw J.H."/>
            <person name="Jorgensen S.L."/>
            <person name="Zaremba-Niedzwiedzka K."/>
            <person name="Martijn J."/>
            <person name="Lind A.E."/>
            <person name="van Eijk R."/>
            <person name="Schleper C."/>
            <person name="Guy L."/>
            <person name="Ettema T.J."/>
        </authorList>
    </citation>
    <scope>NUCLEOTIDE SEQUENCE</scope>
</reference>